<evidence type="ECO:0000256" key="1">
    <source>
        <dbReference type="ARBA" id="ARBA00004167"/>
    </source>
</evidence>
<dbReference type="PROSITE" id="PS50011">
    <property type="entry name" value="PROTEIN_KINASE_DOM"/>
    <property type="match status" value="1"/>
</dbReference>
<feature type="domain" description="Protein kinase" evidence="6">
    <location>
        <begin position="1"/>
        <end position="129"/>
    </location>
</feature>
<dbReference type="PROSITE" id="PS00108">
    <property type="entry name" value="PROTEIN_KINASE_ST"/>
    <property type="match status" value="1"/>
</dbReference>
<keyword evidence="8" id="KW-1185">Reference proteome</keyword>
<dbReference type="AlphaFoldDB" id="A0A7J7M671"/>
<dbReference type="PANTHER" id="PTHR47974:SF19">
    <property type="entry name" value="RECEPTOR-LIKE SERINE_THREONINE-PROTEIN KINASE"/>
    <property type="match status" value="1"/>
</dbReference>
<gene>
    <name evidence="7" type="ORF">GIB67_033973</name>
</gene>
<evidence type="ECO:0000256" key="3">
    <source>
        <dbReference type="ARBA" id="ARBA00022729"/>
    </source>
</evidence>
<name>A0A7J7M671_9MAGN</name>
<keyword evidence="5" id="KW-0472">Membrane</keyword>
<keyword evidence="2" id="KW-0812">Transmembrane</keyword>
<feature type="non-terminal residue" evidence="7">
    <location>
        <position position="1"/>
    </location>
</feature>
<evidence type="ECO:0000256" key="5">
    <source>
        <dbReference type="ARBA" id="ARBA00023136"/>
    </source>
</evidence>
<dbReference type="Proteomes" id="UP000541444">
    <property type="component" value="Unassembled WGS sequence"/>
</dbReference>
<dbReference type="SUPFAM" id="SSF56112">
    <property type="entry name" value="Protein kinase-like (PK-like)"/>
    <property type="match status" value="1"/>
</dbReference>
<reference evidence="7 8" key="1">
    <citation type="journal article" date="2020" name="IScience">
        <title>Genome Sequencing of the Endangered Kingdonia uniflora (Circaeasteraceae, Ranunculales) Reveals Potential Mechanisms of Evolutionary Specialization.</title>
        <authorList>
            <person name="Sun Y."/>
            <person name="Deng T."/>
            <person name="Zhang A."/>
            <person name="Moore M.J."/>
            <person name="Landis J.B."/>
            <person name="Lin N."/>
            <person name="Zhang H."/>
            <person name="Zhang X."/>
            <person name="Huang J."/>
            <person name="Zhang X."/>
            <person name="Sun H."/>
            <person name="Wang H."/>
        </authorList>
    </citation>
    <scope>NUCLEOTIDE SEQUENCE [LARGE SCALE GENOMIC DNA]</scope>
    <source>
        <strain evidence="7">TB1705</strain>
        <tissue evidence="7">Leaf</tissue>
    </source>
</reference>
<dbReference type="OrthoDB" id="4062651at2759"/>
<comment type="subcellular location">
    <subcellularLocation>
        <location evidence="1">Membrane</location>
        <topology evidence="1">Single-pass membrane protein</topology>
    </subcellularLocation>
</comment>
<dbReference type="GO" id="GO:0016020">
    <property type="term" value="C:membrane"/>
    <property type="evidence" value="ECO:0007669"/>
    <property type="project" value="UniProtKB-SubCell"/>
</dbReference>
<dbReference type="EMBL" id="JACGCM010001747">
    <property type="protein sequence ID" value="KAF6150274.1"/>
    <property type="molecule type" value="Genomic_DNA"/>
</dbReference>
<evidence type="ECO:0000259" key="6">
    <source>
        <dbReference type="PROSITE" id="PS50011"/>
    </source>
</evidence>
<proteinExistence type="predicted"/>
<keyword evidence="4" id="KW-1133">Transmembrane helix</keyword>
<dbReference type="InterPro" id="IPR000719">
    <property type="entry name" value="Prot_kinase_dom"/>
</dbReference>
<dbReference type="InterPro" id="IPR011009">
    <property type="entry name" value="Kinase-like_dom_sf"/>
</dbReference>
<comment type="caution">
    <text evidence="7">The sequence shown here is derived from an EMBL/GenBank/DDBJ whole genome shotgun (WGS) entry which is preliminary data.</text>
</comment>
<dbReference type="GO" id="GO:0004672">
    <property type="term" value="F:protein kinase activity"/>
    <property type="evidence" value="ECO:0007669"/>
    <property type="project" value="InterPro"/>
</dbReference>
<evidence type="ECO:0000313" key="7">
    <source>
        <dbReference type="EMBL" id="KAF6150274.1"/>
    </source>
</evidence>
<dbReference type="PANTHER" id="PTHR47974">
    <property type="entry name" value="OS07G0415500 PROTEIN"/>
    <property type="match status" value="1"/>
</dbReference>
<protein>
    <recommendedName>
        <fullName evidence="6">Protein kinase domain-containing protein</fullName>
    </recommendedName>
</protein>
<keyword evidence="3" id="KW-0732">Signal</keyword>
<dbReference type="Gene3D" id="1.10.510.10">
    <property type="entry name" value="Transferase(Phosphotransferase) domain 1"/>
    <property type="match status" value="1"/>
</dbReference>
<evidence type="ECO:0000256" key="2">
    <source>
        <dbReference type="ARBA" id="ARBA00022692"/>
    </source>
</evidence>
<evidence type="ECO:0000256" key="4">
    <source>
        <dbReference type="ARBA" id="ARBA00022989"/>
    </source>
</evidence>
<dbReference type="GO" id="GO:0005524">
    <property type="term" value="F:ATP binding"/>
    <property type="evidence" value="ECO:0007669"/>
    <property type="project" value="InterPro"/>
</dbReference>
<sequence length="129" mass="14620">IHLFGKNSKTLEWKMRYQIAPGTARGLAYLHEECRNYIIHYDIKPENILLDVVNFFPRVENSRACNIACWCIQEGEMNKPAMGYVVQVLEGVVEVGISPVPLYLQNHVNNLGHKRDGMECSGESSLVAE</sequence>
<organism evidence="7 8">
    <name type="scientific">Kingdonia uniflora</name>
    <dbReference type="NCBI Taxonomy" id="39325"/>
    <lineage>
        <taxon>Eukaryota</taxon>
        <taxon>Viridiplantae</taxon>
        <taxon>Streptophyta</taxon>
        <taxon>Embryophyta</taxon>
        <taxon>Tracheophyta</taxon>
        <taxon>Spermatophyta</taxon>
        <taxon>Magnoliopsida</taxon>
        <taxon>Ranunculales</taxon>
        <taxon>Circaeasteraceae</taxon>
        <taxon>Kingdonia</taxon>
    </lineage>
</organism>
<evidence type="ECO:0000313" key="8">
    <source>
        <dbReference type="Proteomes" id="UP000541444"/>
    </source>
</evidence>
<accession>A0A7J7M671</accession>
<dbReference type="InterPro" id="IPR008271">
    <property type="entry name" value="Ser/Thr_kinase_AS"/>
</dbReference>